<feature type="signal peptide" evidence="1">
    <location>
        <begin position="1"/>
        <end position="29"/>
    </location>
</feature>
<dbReference type="Proteomes" id="UP000777438">
    <property type="component" value="Unassembled WGS sequence"/>
</dbReference>
<gene>
    <name evidence="2" type="ORF">B0T10DRAFT_488546</name>
</gene>
<feature type="chain" id="PRO_5040203677" description="Secreted protein" evidence="1">
    <location>
        <begin position="30"/>
        <end position="73"/>
    </location>
</feature>
<evidence type="ECO:0000313" key="2">
    <source>
        <dbReference type="EMBL" id="KAH6888622.1"/>
    </source>
</evidence>
<feature type="non-terminal residue" evidence="2">
    <location>
        <position position="73"/>
    </location>
</feature>
<keyword evidence="1" id="KW-0732">Signal</keyword>
<protein>
    <recommendedName>
        <fullName evidence="4">Secreted protein</fullName>
    </recommendedName>
</protein>
<proteinExistence type="predicted"/>
<evidence type="ECO:0008006" key="4">
    <source>
        <dbReference type="Google" id="ProtNLM"/>
    </source>
</evidence>
<organism evidence="2 3">
    <name type="scientific">Thelonectria olida</name>
    <dbReference type="NCBI Taxonomy" id="1576542"/>
    <lineage>
        <taxon>Eukaryota</taxon>
        <taxon>Fungi</taxon>
        <taxon>Dikarya</taxon>
        <taxon>Ascomycota</taxon>
        <taxon>Pezizomycotina</taxon>
        <taxon>Sordariomycetes</taxon>
        <taxon>Hypocreomycetidae</taxon>
        <taxon>Hypocreales</taxon>
        <taxon>Nectriaceae</taxon>
        <taxon>Thelonectria</taxon>
    </lineage>
</organism>
<evidence type="ECO:0000313" key="3">
    <source>
        <dbReference type="Proteomes" id="UP000777438"/>
    </source>
</evidence>
<reference evidence="2 3" key="1">
    <citation type="journal article" date="2021" name="Nat. Commun.">
        <title>Genetic determinants of endophytism in the Arabidopsis root mycobiome.</title>
        <authorList>
            <person name="Mesny F."/>
            <person name="Miyauchi S."/>
            <person name="Thiergart T."/>
            <person name="Pickel B."/>
            <person name="Atanasova L."/>
            <person name="Karlsson M."/>
            <person name="Huettel B."/>
            <person name="Barry K.W."/>
            <person name="Haridas S."/>
            <person name="Chen C."/>
            <person name="Bauer D."/>
            <person name="Andreopoulos W."/>
            <person name="Pangilinan J."/>
            <person name="LaButti K."/>
            <person name="Riley R."/>
            <person name="Lipzen A."/>
            <person name="Clum A."/>
            <person name="Drula E."/>
            <person name="Henrissat B."/>
            <person name="Kohler A."/>
            <person name="Grigoriev I.V."/>
            <person name="Martin F.M."/>
            <person name="Hacquard S."/>
        </authorList>
    </citation>
    <scope>NUCLEOTIDE SEQUENCE [LARGE SCALE GENOMIC DNA]</scope>
    <source>
        <strain evidence="2 3">MPI-CAGE-CH-0241</strain>
    </source>
</reference>
<dbReference type="AlphaFoldDB" id="A0A9P8W3Q5"/>
<comment type="caution">
    <text evidence="2">The sequence shown here is derived from an EMBL/GenBank/DDBJ whole genome shotgun (WGS) entry which is preliminary data.</text>
</comment>
<dbReference type="EMBL" id="JAGPYM010000012">
    <property type="protein sequence ID" value="KAH6888622.1"/>
    <property type="molecule type" value="Genomic_DNA"/>
</dbReference>
<evidence type="ECO:0000256" key="1">
    <source>
        <dbReference type="SAM" id="SignalP"/>
    </source>
</evidence>
<sequence>MSTSRETKVGNRFNFVFSWGLLMELLLSASRFTNTTRCEEERLLETRTLLVRLEERPPIIRGFILGRSKSSCL</sequence>
<accession>A0A9P8W3Q5</accession>
<keyword evidence="3" id="KW-1185">Reference proteome</keyword>
<name>A0A9P8W3Q5_9HYPO</name>